<comment type="caution">
    <text evidence="2">The sequence shown here is derived from an EMBL/GenBank/DDBJ whole genome shotgun (WGS) entry which is preliminary data.</text>
</comment>
<protein>
    <submittedName>
        <fullName evidence="2">Uncharacterized protein</fullName>
    </submittedName>
</protein>
<reference evidence="2" key="1">
    <citation type="submission" date="2023-10" db="EMBL/GenBank/DDBJ databases">
        <title>Genome assemblies of two species of porcelain crab, Petrolisthes cinctipes and Petrolisthes manimaculis (Anomura: Porcellanidae).</title>
        <authorList>
            <person name="Angst P."/>
        </authorList>
    </citation>
    <scope>NUCLEOTIDE SEQUENCE</scope>
    <source>
        <strain evidence="2">PB745_01</strain>
        <tissue evidence="2">Gill</tissue>
    </source>
</reference>
<dbReference type="Proteomes" id="UP001286313">
    <property type="component" value="Unassembled WGS sequence"/>
</dbReference>
<evidence type="ECO:0000256" key="1">
    <source>
        <dbReference type="SAM" id="MobiDB-lite"/>
    </source>
</evidence>
<sequence>MSLSTLHHSTYLYLLTCLPSLPLRRRRRGYKLVRSFRSSLLQPCFTSAAHTALRPRTWTPPPSSPQPHVHQRGPPHPSAWNPSSPAQPLTSSDRQTTSLQTSAPGRECPLSFNYAHRSFTKFLREAVTAEGG</sequence>
<evidence type="ECO:0000313" key="3">
    <source>
        <dbReference type="Proteomes" id="UP001286313"/>
    </source>
</evidence>
<gene>
    <name evidence="2" type="ORF">Pcinc_027287</name>
</gene>
<feature type="region of interest" description="Disordered" evidence="1">
    <location>
        <begin position="52"/>
        <end position="110"/>
    </location>
</feature>
<evidence type="ECO:0000313" key="2">
    <source>
        <dbReference type="EMBL" id="KAK3867245.1"/>
    </source>
</evidence>
<feature type="compositionally biased region" description="Polar residues" evidence="1">
    <location>
        <begin position="80"/>
        <end position="103"/>
    </location>
</feature>
<name>A0AAE1F5A8_PETCI</name>
<accession>A0AAE1F5A8</accession>
<organism evidence="2 3">
    <name type="scientific">Petrolisthes cinctipes</name>
    <name type="common">Flat porcelain crab</name>
    <dbReference type="NCBI Taxonomy" id="88211"/>
    <lineage>
        <taxon>Eukaryota</taxon>
        <taxon>Metazoa</taxon>
        <taxon>Ecdysozoa</taxon>
        <taxon>Arthropoda</taxon>
        <taxon>Crustacea</taxon>
        <taxon>Multicrustacea</taxon>
        <taxon>Malacostraca</taxon>
        <taxon>Eumalacostraca</taxon>
        <taxon>Eucarida</taxon>
        <taxon>Decapoda</taxon>
        <taxon>Pleocyemata</taxon>
        <taxon>Anomura</taxon>
        <taxon>Galatheoidea</taxon>
        <taxon>Porcellanidae</taxon>
        <taxon>Petrolisthes</taxon>
    </lineage>
</organism>
<dbReference type="AlphaFoldDB" id="A0AAE1F5A8"/>
<proteinExistence type="predicted"/>
<keyword evidence="3" id="KW-1185">Reference proteome</keyword>
<dbReference type="EMBL" id="JAWQEG010003250">
    <property type="protein sequence ID" value="KAK3867245.1"/>
    <property type="molecule type" value="Genomic_DNA"/>
</dbReference>